<evidence type="ECO:0008006" key="3">
    <source>
        <dbReference type="Google" id="ProtNLM"/>
    </source>
</evidence>
<comment type="caution">
    <text evidence="2">The sequence shown here is derived from an EMBL/GenBank/DDBJ whole genome shotgun (WGS) entry which is preliminary data.</text>
</comment>
<dbReference type="AlphaFoldDB" id="A0A7C4FBH5"/>
<keyword evidence="1" id="KW-1133">Transmembrane helix</keyword>
<keyword evidence="1" id="KW-0812">Transmembrane</keyword>
<sequence length="395" mass="42626">MLIATAKAPIVAFALLLSLLTSIVQCAQDFHTIEISVVGAPNAICTLSQALYIFGYENSTGYPRINAVVVDTVSKAITKAFTGSFGGFYSCVTHGGRIYVVGVANRSRSSTSWLIAVFDEELNIIVNTSQPLSQGVDVATDVTVLSGSLFIVGVVNKSGFSWIRVERRALDTLALESAYSVPIGLSRHVVTRITSFGNSVVLGYTVDDATHIVFLSQDLKLLSETRLGYKLRLLSLATDGECLYLGAAEGVAKVCNGIVKAFHYANGGSAISVKPLNNTITALILTPNASGFAVAELRYLDKELRLLLREGLGNGYRYQQYVKPLEATDNRIFIAMAERSWLVKSVDTAAQCVHEEGGEAIRVSVEVVVLIVYISTTVTAIYFSGAWKRIRCKAS</sequence>
<organism evidence="2">
    <name type="scientific">Ignisphaera aggregans</name>
    <dbReference type="NCBI Taxonomy" id="334771"/>
    <lineage>
        <taxon>Archaea</taxon>
        <taxon>Thermoproteota</taxon>
        <taxon>Thermoprotei</taxon>
        <taxon>Desulfurococcales</taxon>
        <taxon>Desulfurococcaceae</taxon>
        <taxon>Ignisphaera</taxon>
    </lineage>
</organism>
<keyword evidence="1" id="KW-0472">Membrane</keyword>
<gene>
    <name evidence="2" type="ORF">ENV14_05365</name>
</gene>
<dbReference type="EMBL" id="DTFF01000045">
    <property type="protein sequence ID" value="HGI87802.1"/>
    <property type="molecule type" value="Genomic_DNA"/>
</dbReference>
<feature type="transmembrane region" description="Helical" evidence="1">
    <location>
        <begin position="367"/>
        <end position="387"/>
    </location>
</feature>
<dbReference type="InterPro" id="IPR011047">
    <property type="entry name" value="Quinoprotein_ADH-like_sf"/>
</dbReference>
<dbReference type="SUPFAM" id="SSF50998">
    <property type="entry name" value="Quinoprotein alcohol dehydrogenase-like"/>
    <property type="match status" value="1"/>
</dbReference>
<protein>
    <recommendedName>
        <fullName evidence="3">WD40 repeat domain-containing protein</fullName>
    </recommendedName>
</protein>
<proteinExistence type="predicted"/>
<evidence type="ECO:0000256" key="1">
    <source>
        <dbReference type="SAM" id="Phobius"/>
    </source>
</evidence>
<name>A0A7C4FBH5_9CREN</name>
<evidence type="ECO:0000313" key="2">
    <source>
        <dbReference type="EMBL" id="HGI87802.1"/>
    </source>
</evidence>
<accession>A0A7C4FBH5</accession>
<reference evidence="2" key="1">
    <citation type="journal article" date="2020" name="mSystems">
        <title>Genome- and Community-Level Interaction Insights into Carbon Utilization and Element Cycling Functions of Hydrothermarchaeota in Hydrothermal Sediment.</title>
        <authorList>
            <person name="Zhou Z."/>
            <person name="Liu Y."/>
            <person name="Xu W."/>
            <person name="Pan J."/>
            <person name="Luo Z.H."/>
            <person name="Li M."/>
        </authorList>
    </citation>
    <scope>NUCLEOTIDE SEQUENCE [LARGE SCALE GENOMIC DNA]</scope>
    <source>
        <strain evidence="2">SpSt-732</strain>
    </source>
</reference>